<dbReference type="GO" id="GO:0022625">
    <property type="term" value="C:cytosolic large ribosomal subunit"/>
    <property type="evidence" value="ECO:0007669"/>
    <property type="project" value="TreeGrafter"/>
</dbReference>
<dbReference type="InterPro" id="IPR057268">
    <property type="entry name" value="Ribosomal_L18"/>
</dbReference>
<keyword evidence="4 7" id="KW-0689">Ribosomal protein</keyword>
<accession>A0AAJ1EJU3</accession>
<name>A0AAJ1EJU3_9BACT</name>
<reference evidence="8 9" key="1">
    <citation type="journal article" date="2021" name="bioRxiv">
        <title>Unraveling nitrogen, sulfur and carbon metabolic pathways and microbial community transcriptional responses to substrate deprivation and toxicity stresses in a bioreactor mimicking anoxic brackish coastal sediment conditions.</title>
        <authorList>
            <person name="Martins P.D."/>
            <person name="Echeveste M.J."/>
            <person name="Arshad A."/>
            <person name="Kurth J."/>
            <person name="Ouboter H."/>
            <person name="Jetten M.S.M."/>
            <person name="Welte C.U."/>
        </authorList>
    </citation>
    <scope>NUCLEOTIDE SEQUENCE [LARGE SCALE GENOMIC DNA]</scope>
    <source>
        <strain evidence="8">MAG_38</strain>
    </source>
</reference>
<proteinExistence type="inferred from homology"/>
<protein>
    <recommendedName>
        <fullName evidence="6 7">Large ribosomal subunit protein uL18</fullName>
    </recommendedName>
</protein>
<keyword evidence="5 7" id="KW-0687">Ribonucleoprotein</keyword>
<dbReference type="EMBL" id="JAIOIU010000124">
    <property type="protein sequence ID" value="MBZ0160426.1"/>
    <property type="molecule type" value="Genomic_DNA"/>
</dbReference>
<dbReference type="Gene3D" id="3.30.420.100">
    <property type="match status" value="1"/>
</dbReference>
<dbReference type="PANTHER" id="PTHR12899:SF3">
    <property type="entry name" value="LARGE RIBOSOMAL SUBUNIT PROTEIN UL18M"/>
    <property type="match status" value="1"/>
</dbReference>
<dbReference type="NCBIfam" id="TIGR00060">
    <property type="entry name" value="L18_bact"/>
    <property type="match status" value="1"/>
</dbReference>
<comment type="caution">
    <text evidence="8">The sequence shown here is derived from an EMBL/GenBank/DDBJ whole genome shotgun (WGS) entry which is preliminary data.</text>
</comment>
<dbReference type="CDD" id="cd00432">
    <property type="entry name" value="Ribosomal_L18_L5e"/>
    <property type="match status" value="1"/>
</dbReference>
<dbReference type="Pfam" id="PF00861">
    <property type="entry name" value="Ribosomal_L18p"/>
    <property type="match status" value="1"/>
</dbReference>
<organism evidence="8 9">
    <name type="scientific">Candidatus Methylomirabilis tolerans</name>
    <dbReference type="NCBI Taxonomy" id="3123416"/>
    <lineage>
        <taxon>Bacteria</taxon>
        <taxon>Candidatus Methylomirabilota</taxon>
        <taxon>Candidatus Methylomirabilia</taxon>
        <taxon>Candidatus Methylomirabilales</taxon>
        <taxon>Candidatus Methylomirabilaceae</taxon>
        <taxon>Candidatus Methylomirabilis</taxon>
    </lineage>
</organism>
<dbReference type="InterPro" id="IPR004389">
    <property type="entry name" value="Ribosomal_uL18_bac-type"/>
</dbReference>
<evidence type="ECO:0000256" key="3">
    <source>
        <dbReference type="ARBA" id="ARBA00022884"/>
    </source>
</evidence>
<comment type="subunit">
    <text evidence="7">Part of the 50S ribosomal subunit; part of the 5S rRNA/L5/L18/L25 subcomplex. Contacts the 5S and 23S rRNAs.</text>
</comment>
<comment type="function">
    <text evidence="7">This is one of the proteins that bind and probably mediate the attachment of the 5S RNA into the large ribosomal subunit, where it forms part of the central protuberance.</text>
</comment>
<keyword evidence="3 7" id="KW-0694">RNA-binding</keyword>
<evidence type="ECO:0000256" key="7">
    <source>
        <dbReference type="HAMAP-Rule" id="MF_01337"/>
    </source>
</evidence>
<dbReference type="FunFam" id="3.30.420.100:FF:000001">
    <property type="entry name" value="50S ribosomal protein L18"/>
    <property type="match status" value="1"/>
</dbReference>
<dbReference type="PANTHER" id="PTHR12899">
    <property type="entry name" value="39S RIBOSOMAL PROTEIN L18, MITOCHONDRIAL"/>
    <property type="match status" value="1"/>
</dbReference>
<dbReference type="GO" id="GO:0008097">
    <property type="term" value="F:5S rRNA binding"/>
    <property type="evidence" value="ECO:0007669"/>
    <property type="project" value="TreeGrafter"/>
</dbReference>
<evidence type="ECO:0000256" key="1">
    <source>
        <dbReference type="ARBA" id="ARBA00007116"/>
    </source>
</evidence>
<evidence type="ECO:0000256" key="2">
    <source>
        <dbReference type="ARBA" id="ARBA00022730"/>
    </source>
</evidence>
<dbReference type="GO" id="GO:0006412">
    <property type="term" value="P:translation"/>
    <property type="evidence" value="ECO:0007669"/>
    <property type="project" value="UniProtKB-UniRule"/>
</dbReference>
<gene>
    <name evidence="7 8" type="primary">rplR</name>
    <name evidence="8" type="ORF">K8G79_09875</name>
</gene>
<evidence type="ECO:0000313" key="9">
    <source>
        <dbReference type="Proteomes" id="UP001197609"/>
    </source>
</evidence>
<dbReference type="InterPro" id="IPR005484">
    <property type="entry name" value="Ribosomal_uL18_bac/plant/anim"/>
</dbReference>
<evidence type="ECO:0000256" key="5">
    <source>
        <dbReference type="ARBA" id="ARBA00023274"/>
    </source>
</evidence>
<evidence type="ECO:0000256" key="4">
    <source>
        <dbReference type="ARBA" id="ARBA00022980"/>
    </source>
</evidence>
<dbReference type="AlphaFoldDB" id="A0AAJ1EJU3"/>
<comment type="similarity">
    <text evidence="1 7">Belongs to the universal ribosomal protein uL18 family.</text>
</comment>
<dbReference type="GO" id="GO:0003735">
    <property type="term" value="F:structural constituent of ribosome"/>
    <property type="evidence" value="ECO:0007669"/>
    <property type="project" value="InterPro"/>
</dbReference>
<evidence type="ECO:0000313" key="8">
    <source>
        <dbReference type="EMBL" id="MBZ0160426.1"/>
    </source>
</evidence>
<dbReference type="SUPFAM" id="SSF53137">
    <property type="entry name" value="Translational machinery components"/>
    <property type="match status" value="1"/>
</dbReference>
<sequence length="122" mass="13476">MVGYGGKQERRQRRHRRIRKRIVGSASYPRLCVFRSARHIYAQIVDDEQGKTLAAASTLSKEIREKGKVESKTAAARLVGELLASKALAADISRVVFDRGGFKFHGRVKALAAGLGEKGIRL</sequence>
<keyword evidence="2 7" id="KW-0699">rRNA-binding</keyword>
<evidence type="ECO:0000256" key="6">
    <source>
        <dbReference type="ARBA" id="ARBA00035197"/>
    </source>
</evidence>
<dbReference type="Proteomes" id="UP001197609">
    <property type="component" value="Unassembled WGS sequence"/>
</dbReference>
<dbReference type="HAMAP" id="MF_01337_B">
    <property type="entry name" value="Ribosomal_uL18_B"/>
    <property type="match status" value="1"/>
</dbReference>